<gene>
    <name evidence="9" type="ORF">GCM10009037_20800</name>
</gene>
<keyword evidence="2" id="KW-0813">Transport</keyword>
<dbReference type="Pfam" id="PF04143">
    <property type="entry name" value="Sulf_transp"/>
    <property type="match status" value="1"/>
</dbReference>
<keyword evidence="3" id="KW-1003">Cell membrane</keyword>
<keyword evidence="10" id="KW-1185">Reference proteome</keyword>
<name>A0A830F3J7_9EURY</name>
<protein>
    <recommendedName>
        <fullName evidence="11">Sulphur transport domain-containing protein</fullName>
    </recommendedName>
</protein>
<evidence type="ECO:0000256" key="6">
    <source>
        <dbReference type="ARBA" id="ARBA00022989"/>
    </source>
</evidence>
<dbReference type="GO" id="GO:0005886">
    <property type="term" value="C:plasma membrane"/>
    <property type="evidence" value="ECO:0007669"/>
    <property type="project" value="UniProtKB-SubCell"/>
</dbReference>
<feature type="transmembrane region" description="Helical" evidence="8">
    <location>
        <begin position="140"/>
        <end position="162"/>
    </location>
</feature>
<evidence type="ECO:0000256" key="1">
    <source>
        <dbReference type="ARBA" id="ARBA00004429"/>
    </source>
</evidence>
<evidence type="ECO:0000256" key="8">
    <source>
        <dbReference type="SAM" id="Phobius"/>
    </source>
</evidence>
<evidence type="ECO:0000256" key="3">
    <source>
        <dbReference type="ARBA" id="ARBA00022475"/>
    </source>
</evidence>
<sequence>MSGAATPLLLGASEFFPRGVLPYLLGGVLIGVGTAAIYLGTGIHAGASTFLESTLSYVSDVPRFRRYTGSRRWRLLFTAGIVSGAAVYALLTQSAPWTTDVQWWRLLGGGLLVGVGTRLGKGCTSGHGICGVGSLSETSLANVATFLAVAIGTAQLVAALGVSP</sequence>
<proteinExistence type="predicted"/>
<dbReference type="OrthoDB" id="42259at2157"/>
<dbReference type="PANTHER" id="PTHR30574">
    <property type="entry name" value="INNER MEMBRANE PROTEIN YEDE"/>
    <property type="match status" value="1"/>
</dbReference>
<feature type="transmembrane region" description="Helical" evidence="8">
    <location>
        <begin position="73"/>
        <end position="91"/>
    </location>
</feature>
<keyword evidence="6 8" id="KW-1133">Transmembrane helix</keyword>
<evidence type="ECO:0000256" key="7">
    <source>
        <dbReference type="ARBA" id="ARBA00023136"/>
    </source>
</evidence>
<dbReference type="InterPro" id="IPR007272">
    <property type="entry name" value="Sulf_transp_TsuA/YedE"/>
</dbReference>
<keyword evidence="5 8" id="KW-0812">Transmembrane</keyword>
<dbReference type="EMBL" id="BMPF01000003">
    <property type="protein sequence ID" value="GGL37088.1"/>
    <property type="molecule type" value="Genomic_DNA"/>
</dbReference>
<dbReference type="Proteomes" id="UP000628840">
    <property type="component" value="Unassembled WGS sequence"/>
</dbReference>
<evidence type="ECO:0008006" key="11">
    <source>
        <dbReference type="Google" id="ProtNLM"/>
    </source>
</evidence>
<feature type="transmembrane region" description="Helical" evidence="8">
    <location>
        <begin position="103"/>
        <end position="120"/>
    </location>
</feature>
<dbReference type="PANTHER" id="PTHR30574:SF1">
    <property type="entry name" value="SULPHUR TRANSPORT DOMAIN-CONTAINING PROTEIN"/>
    <property type="match status" value="1"/>
</dbReference>
<organism evidence="9 10">
    <name type="scientific">Halarchaeum grantii</name>
    <dbReference type="NCBI Taxonomy" id="1193105"/>
    <lineage>
        <taxon>Archaea</taxon>
        <taxon>Methanobacteriati</taxon>
        <taxon>Methanobacteriota</taxon>
        <taxon>Stenosarchaea group</taxon>
        <taxon>Halobacteria</taxon>
        <taxon>Halobacteriales</taxon>
        <taxon>Halobacteriaceae</taxon>
    </lineage>
</organism>
<evidence type="ECO:0000256" key="2">
    <source>
        <dbReference type="ARBA" id="ARBA00022448"/>
    </source>
</evidence>
<dbReference type="RefSeq" id="WP_188883686.1">
    <property type="nucleotide sequence ID" value="NZ_BMPF01000003.1"/>
</dbReference>
<keyword evidence="4" id="KW-0997">Cell inner membrane</keyword>
<evidence type="ECO:0000256" key="4">
    <source>
        <dbReference type="ARBA" id="ARBA00022519"/>
    </source>
</evidence>
<dbReference type="AlphaFoldDB" id="A0A830F3J7"/>
<accession>A0A830F3J7</accession>
<comment type="caution">
    <text evidence="9">The sequence shown here is derived from an EMBL/GenBank/DDBJ whole genome shotgun (WGS) entry which is preliminary data.</text>
</comment>
<reference evidence="9 10" key="1">
    <citation type="journal article" date="2019" name="Int. J. Syst. Evol. Microbiol.">
        <title>The Global Catalogue of Microorganisms (GCM) 10K type strain sequencing project: providing services to taxonomists for standard genome sequencing and annotation.</title>
        <authorList>
            <consortium name="The Broad Institute Genomics Platform"/>
            <consortium name="The Broad Institute Genome Sequencing Center for Infectious Disease"/>
            <person name="Wu L."/>
            <person name="Ma J."/>
        </authorList>
    </citation>
    <scope>NUCLEOTIDE SEQUENCE [LARGE SCALE GENOMIC DNA]</scope>
    <source>
        <strain evidence="9 10">JCM 19585</strain>
    </source>
</reference>
<feature type="transmembrane region" description="Helical" evidence="8">
    <location>
        <begin position="20"/>
        <end position="39"/>
    </location>
</feature>
<evidence type="ECO:0000313" key="10">
    <source>
        <dbReference type="Proteomes" id="UP000628840"/>
    </source>
</evidence>
<evidence type="ECO:0000256" key="5">
    <source>
        <dbReference type="ARBA" id="ARBA00022692"/>
    </source>
</evidence>
<comment type="subcellular location">
    <subcellularLocation>
        <location evidence="1">Cell inner membrane</location>
        <topology evidence="1">Multi-pass membrane protein</topology>
    </subcellularLocation>
</comment>
<evidence type="ECO:0000313" key="9">
    <source>
        <dbReference type="EMBL" id="GGL37088.1"/>
    </source>
</evidence>
<keyword evidence="7 8" id="KW-0472">Membrane</keyword>